<sequence>MYSAADEDGEGGCDTRNFFDMTTGKTLQICLPELHGKQCIGTSIDGGVVVYIRHDMELRVFNLFMGECLPLPPLSTLWTVNSIRRDRGGRVKEFVIDHRNYTPHYVYRRFYTKAAVCPSEDRYVVAFIHGYFVSVARTGDEAWTKLDCSYGIKDVMFHGGRLYAVNMQAMVVTWELLDPSSFSWSEPKRFGPWQEDTSIAGKYLVALPGNIDTMFQVWRHVEFTDVSDDVSDDDPVTYKTLSVKVLKSDLIHGTWVEVKDLGGHIFFLGHNHPIVLQAREFPQLRSDCIYFTDDNMECMLYDEDVRCLDRDMGVFSVESGSWEQLPLPGPLVNYPSPIWVALSPS</sequence>
<dbReference type="SUPFAM" id="SSF50998">
    <property type="entry name" value="Quinoprotein alcohol dehydrogenase-like"/>
    <property type="match status" value="1"/>
</dbReference>
<evidence type="ECO:0000259" key="1">
    <source>
        <dbReference type="Pfam" id="PF03478"/>
    </source>
</evidence>
<dbReference type="EMBL" id="GDJX01025118">
    <property type="protein sequence ID" value="JAT42818.1"/>
    <property type="molecule type" value="Transcribed_RNA"/>
</dbReference>
<dbReference type="InterPro" id="IPR011047">
    <property type="entry name" value="Quinoprotein_ADH-like_sf"/>
</dbReference>
<dbReference type="PANTHER" id="PTHR44586">
    <property type="entry name" value="F-BOX DOMAIN CONTAINING PROTEIN, EXPRESSED"/>
    <property type="match status" value="1"/>
</dbReference>
<dbReference type="Pfam" id="PF03478">
    <property type="entry name" value="Beta-prop_KIB1-4"/>
    <property type="match status" value="1"/>
</dbReference>
<dbReference type="PANTHER" id="PTHR44586:SF25">
    <property type="entry name" value="(WILD MALAYSIAN BANANA) HYPOTHETICAL PROTEIN"/>
    <property type="match status" value="1"/>
</dbReference>
<protein>
    <submittedName>
        <fullName evidence="2">F-box protein SKIP23</fullName>
    </submittedName>
</protein>
<reference evidence="2" key="1">
    <citation type="submission" date="2015-07" db="EMBL/GenBank/DDBJ databases">
        <title>Transcriptome Assembly of Anthurium amnicola.</title>
        <authorList>
            <person name="Suzuki J."/>
        </authorList>
    </citation>
    <scope>NUCLEOTIDE SEQUENCE</scope>
</reference>
<dbReference type="AlphaFoldDB" id="A0A1D1XK96"/>
<evidence type="ECO:0000313" key="2">
    <source>
        <dbReference type="EMBL" id="JAT42818.1"/>
    </source>
</evidence>
<feature type="domain" description="KIB1-4 beta-propeller" evidence="1">
    <location>
        <begin position="18"/>
        <end position="315"/>
    </location>
</feature>
<name>A0A1D1XK96_9ARAE</name>
<organism evidence="2">
    <name type="scientific">Anthurium amnicola</name>
    <dbReference type="NCBI Taxonomy" id="1678845"/>
    <lineage>
        <taxon>Eukaryota</taxon>
        <taxon>Viridiplantae</taxon>
        <taxon>Streptophyta</taxon>
        <taxon>Embryophyta</taxon>
        <taxon>Tracheophyta</taxon>
        <taxon>Spermatophyta</taxon>
        <taxon>Magnoliopsida</taxon>
        <taxon>Liliopsida</taxon>
        <taxon>Araceae</taxon>
        <taxon>Pothoideae</taxon>
        <taxon>Potheae</taxon>
        <taxon>Anthurium</taxon>
    </lineage>
</organism>
<dbReference type="InterPro" id="IPR005174">
    <property type="entry name" value="KIB1-4_b-propeller"/>
</dbReference>
<accession>A0A1D1XK96</accession>
<gene>
    <name evidence="2" type="primary">SKIP23_9</name>
    <name evidence="2" type="ORF">g.127464</name>
</gene>
<proteinExistence type="predicted"/>